<dbReference type="Proteomes" id="UP000030021">
    <property type="component" value="Unassembled WGS sequence"/>
</dbReference>
<proteinExistence type="predicted"/>
<dbReference type="OrthoDB" id="7867799at2"/>
<name>A0A0A0HQX0_9RHOB</name>
<dbReference type="HOGENOM" id="CLU_196826_0_0_5"/>
<evidence type="ECO:0000313" key="2">
    <source>
        <dbReference type="Proteomes" id="UP000030021"/>
    </source>
</evidence>
<dbReference type="eggNOG" id="ENOG5030W8X">
    <property type="taxonomic scope" value="Bacteria"/>
</dbReference>
<dbReference type="STRING" id="215743.ROSMUCSMR3_00991"/>
<protein>
    <submittedName>
        <fullName evidence="1">Uncharacterized protein</fullName>
    </submittedName>
</protein>
<dbReference type="RefSeq" id="WP_037270520.1">
    <property type="nucleotide sequence ID" value="NZ_KN293977.1"/>
</dbReference>
<dbReference type="PATRIC" id="fig|1288298.3.peg.978"/>
<evidence type="ECO:0000313" key="1">
    <source>
        <dbReference type="EMBL" id="KGM88999.1"/>
    </source>
</evidence>
<dbReference type="AlphaFoldDB" id="A0A0A0HQX0"/>
<organism evidence="1 2">
    <name type="scientific">Roseovarius mucosus DSM 17069</name>
    <dbReference type="NCBI Taxonomy" id="1288298"/>
    <lineage>
        <taxon>Bacteria</taxon>
        <taxon>Pseudomonadati</taxon>
        <taxon>Pseudomonadota</taxon>
        <taxon>Alphaproteobacteria</taxon>
        <taxon>Rhodobacterales</taxon>
        <taxon>Roseobacteraceae</taxon>
        <taxon>Roseovarius</taxon>
    </lineage>
</organism>
<dbReference type="EMBL" id="AONH01000004">
    <property type="protein sequence ID" value="KGM88999.1"/>
    <property type="molecule type" value="Genomic_DNA"/>
</dbReference>
<accession>A0A0A0HQX0</accession>
<comment type="caution">
    <text evidence="1">The sequence shown here is derived from an EMBL/GenBank/DDBJ whole genome shotgun (WGS) entry which is preliminary data.</text>
</comment>
<gene>
    <name evidence="1" type="ORF">rosmuc_00965</name>
</gene>
<reference evidence="1 2" key="1">
    <citation type="submission" date="2013-01" db="EMBL/GenBank/DDBJ databases">
        <authorList>
            <person name="Fiebig A."/>
            <person name="Goeker M."/>
            <person name="Klenk H.-P.P."/>
        </authorList>
    </citation>
    <scope>NUCLEOTIDE SEQUENCE [LARGE SCALE GENOMIC DNA]</scope>
    <source>
        <strain evidence="1 2">DSM 17069</strain>
    </source>
</reference>
<sequence length="75" mass="8364">MAETDLTTRFMPANWRHDLDLFLAERAAGMNGYLLARPRLASVAHLESLSESELAAMGLTRADIPSFVFEDLLPE</sequence>